<evidence type="ECO:0000256" key="1">
    <source>
        <dbReference type="ARBA" id="ARBA00022729"/>
    </source>
</evidence>
<proteinExistence type="predicted"/>
<reference evidence="3 4" key="1">
    <citation type="submission" date="2019-02" db="EMBL/GenBank/DDBJ databases">
        <title>Deep-cultivation of Planctomycetes and their phenomic and genomic characterization uncovers novel biology.</title>
        <authorList>
            <person name="Wiegand S."/>
            <person name="Jogler M."/>
            <person name="Boedeker C."/>
            <person name="Pinto D."/>
            <person name="Vollmers J."/>
            <person name="Rivas-Marin E."/>
            <person name="Kohn T."/>
            <person name="Peeters S.H."/>
            <person name="Heuer A."/>
            <person name="Rast P."/>
            <person name="Oberbeckmann S."/>
            <person name="Bunk B."/>
            <person name="Jeske O."/>
            <person name="Meyerdierks A."/>
            <person name="Storesund J.E."/>
            <person name="Kallscheuer N."/>
            <person name="Luecker S."/>
            <person name="Lage O.M."/>
            <person name="Pohl T."/>
            <person name="Merkel B.J."/>
            <person name="Hornburger P."/>
            <person name="Mueller R.-W."/>
            <person name="Bruemmer F."/>
            <person name="Labrenz M."/>
            <person name="Spormann A.M."/>
            <person name="Op den Camp H."/>
            <person name="Overmann J."/>
            <person name="Amann R."/>
            <person name="Jetten M.S.M."/>
            <person name="Mascher T."/>
            <person name="Medema M.H."/>
            <person name="Devos D.P."/>
            <person name="Kaster A.-K."/>
            <person name="Ovreas L."/>
            <person name="Rohde M."/>
            <person name="Galperin M.Y."/>
            <person name="Jogler C."/>
        </authorList>
    </citation>
    <scope>NUCLEOTIDE SEQUENCE [LARGE SCALE GENOMIC DNA]</scope>
    <source>
        <strain evidence="3 4">Pla85_3_4</strain>
    </source>
</reference>
<keyword evidence="1 2" id="KW-0732">Signal</keyword>
<dbReference type="Pfam" id="PF13517">
    <property type="entry name" value="FG-GAP_3"/>
    <property type="match status" value="3"/>
</dbReference>
<dbReference type="PANTHER" id="PTHR44103:SF1">
    <property type="entry name" value="PROPROTEIN CONVERTASE P"/>
    <property type="match status" value="1"/>
</dbReference>
<dbReference type="InterPro" id="IPR028994">
    <property type="entry name" value="Integrin_alpha_N"/>
</dbReference>
<dbReference type="KEGG" id="lcre:Pla8534_69130"/>
<protein>
    <submittedName>
        <fullName evidence="3">FG-GAP repeat protein</fullName>
    </submittedName>
</protein>
<gene>
    <name evidence="3" type="ORF">Pla8534_69130</name>
</gene>
<dbReference type="InterPro" id="IPR013517">
    <property type="entry name" value="FG-GAP"/>
</dbReference>
<organism evidence="3 4">
    <name type="scientific">Lignipirellula cremea</name>
    <dbReference type="NCBI Taxonomy" id="2528010"/>
    <lineage>
        <taxon>Bacteria</taxon>
        <taxon>Pseudomonadati</taxon>
        <taxon>Planctomycetota</taxon>
        <taxon>Planctomycetia</taxon>
        <taxon>Pirellulales</taxon>
        <taxon>Pirellulaceae</taxon>
        <taxon>Lignipirellula</taxon>
    </lineage>
</organism>
<evidence type="ECO:0000256" key="2">
    <source>
        <dbReference type="SAM" id="SignalP"/>
    </source>
</evidence>
<feature type="signal peptide" evidence="2">
    <location>
        <begin position="1"/>
        <end position="21"/>
    </location>
</feature>
<dbReference type="AlphaFoldDB" id="A0A518E4J6"/>
<feature type="chain" id="PRO_5021785198" evidence="2">
    <location>
        <begin position="22"/>
        <end position="539"/>
    </location>
</feature>
<name>A0A518E4J6_9BACT</name>
<dbReference type="Proteomes" id="UP000317648">
    <property type="component" value="Chromosome"/>
</dbReference>
<dbReference type="RefSeq" id="WP_145058676.1">
    <property type="nucleotide sequence ID" value="NZ_CP036433.1"/>
</dbReference>
<keyword evidence="4" id="KW-1185">Reference proteome</keyword>
<dbReference type="SUPFAM" id="SSF69318">
    <property type="entry name" value="Integrin alpha N-terminal domain"/>
    <property type="match status" value="2"/>
</dbReference>
<dbReference type="PANTHER" id="PTHR44103">
    <property type="entry name" value="PROPROTEIN CONVERTASE P"/>
    <property type="match status" value="1"/>
</dbReference>
<evidence type="ECO:0000313" key="3">
    <source>
        <dbReference type="EMBL" id="QDU99002.1"/>
    </source>
</evidence>
<dbReference type="OrthoDB" id="5287961at2"/>
<sequence precursor="true">MCRLLILSSLGLMLAVSPSLAAEVVLEQVPAGEVGLAKAMEAWQQTELARQDGKFQSHGWWPWGLRAFDLDNDGDLDLIASHHGVPGSMILRNELKETGKLHFVDHTRNLGVDPRELPGADDRPWIWDFDGDGFLDLASLSDESRKGFVWNRQGKKLEPDAAGSFHPVSHPIEVVDLNGDGYPDLDSGSRGTHVYAPETRSFTWSKTPHHAEPQNLPDELVDFENKRKQAGKNNRFFTAKIMENFVNGYDTQGHDPQPIDLNHDGVPDLVLAGQGGYGGEYLGRYLLGTKDGALENSGQALGLPEQGCPIYYGDLTGDGRRDLLIAGEETGGLYASTEAGAFVPQETALTAFLRKRGPYMLRAFPADFDQDGLTDLLLSNPRLGLTRVFQNLGDGDFREVMQVKGWDSNPAVICDINQDGLLDVVVGGPTRTDIAVFLNKTVDAGHAAWITPRMSGPNPFAVDAILSVYPAGDLQRPHAQALHTAKARWDGMPVHVGLGELKAYDLRIVFPDGTQVERTNVPADERVVVTAGESPAKQK</sequence>
<dbReference type="EMBL" id="CP036433">
    <property type="protein sequence ID" value="QDU99002.1"/>
    <property type="molecule type" value="Genomic_DNA"/>
</dbReference>
<accession>A0A518E4J6</accession>
<evidence type="ECO:0000313" key="4">
    <source>
        <dbReference type="Proteomes" id="UP000317648"/>
    </source>
</evidence>
<dbReference type="Gene3D" id="2.130.10.130">
    <property type="entry name" value="Integrin alpha, N-terminal"/>
    <property type="match status" value="2"/>
</dbReference>